<keyword evidence="2" id="KW-1185">Reference proteome</keyword>
<evidence type="ECO:0000313" key="1">
    <source>
        <dbReference type="EMBL" id="TLD68664.1"/>
    </source>
</evidence>
<reference evidence="1 2" key="1">
    <citation type="submission" date="2019-05" db="EMBL/GenBank/DDBJ databases">
        <title>Verrucobacter flavum gen. nov., sp. nov. a new member of the family Verrucomicrobiaceae.</title>
        <authorList>
            <person name="Szuroczki S."/>
            <person name="Abbaszade G."/>
            <person name="Szabo A."/>
            <person name="Felfoldi T."/>
            <person name="Schumann P."/>
            <person name="Boka K."/>
            <person name="Keki Z."/>
            <person name="Toumi M."/>
            <person name="Toth E."/>
        </authorList>
    </citation>
    <scope>NUCLEOTIDE SEQUENCE [LARGE SCALE GENOMIC DNA]</scope>
    <source>
        <strain evidence="1 2">MG-N-17</strain>
    </source>
</reference>
<gene>
    <name evidence="1" type="ORF">FEM03_21745</name>
</gene>
<evidence type="ECO:0000313" key="2">
    <source>
        <dbReference type="Proteomes" id="UP000306196"/>
    </source>
</evidence>
<comment type="caution">
    <text evidence="1">The sequence shown here is derived from an EMBL/GenBank/DDBJ whole genome shotgun (WGS) entry which is preliminary data.</text>
</comment>
<name>A0A5R8K8K0_9BACT</name>
<dbReference type="AlphaFoldDB" id="A0A5R8K8K0"/>
<protein>
    <submittedName>
        <fullName evidence="1">Uncharacterized protein</fullName>
    </submittedName>
</protein>
<accession>A0A5R8K8K0</accession>
<organism evidence="1 2">
    <name type="scientific">Phragmitibacter flavus</name>
    <dbReference type="NCBI Taxonomy" id="2576071"/>
    <lineage>
        <taxon>Bacteria</taxon>
        <taxon>Pseudomonadati</taxon>
        <taxon>Verrucomicrobiota</taxon>
        <taxon>Verrucomicrobiia</taxon>
        <taxon>Verrucomicrobiales</taxon>
        <taxon>Verrucomicrobiaceae</taxon>
        <taxon>Phragmitibacter</taxon>
    </lineage>
</organism>
<dbReference type="EMBL" id="VAUV01000021">
    <property type="protein sequence ID" value="TLD68664.1"/>
    <property type="molecule type" value="Genomic_DNA"/>
</dbReference>
<proteinExistence type="predicted"/>
<dbReference type="Proteomes" id="UP000306196">
    <property type="component" value="Unassembled WGS sequence"/>
</dbReference>
<dbReference type="OrthoDB" id="196426at2"/>
<sequence>MSRVSSASLDEAVKHLTLSWQRTKQDWTDVKSLQFEQQFLEKLPALTHQARNYIDEIDALLKKARQDCE</sequence>
<dbReference type="RefSeq" id="WP_138088418.1">
    <property type="nucleotide sequence ID" value="NZ_VAUV01000021.1"/>
</dbReference>